<gene>
    <name evidence="8" type="ORF">JIV24_17430</name>
</gene>
<dbReference type="InterPro" id="IPR003423">
    <property type="entry name" value="OMP_efflux"/>
</dbReference>
<comment type="caution">
    <text evidence="8">The sequence shown here is derived from an EMBL/GenBank/DDBJ whole genome shotgun (WGS) entry which is preliminary data.</text>
</comment>
<keyword evidence="9" id="KW-1185">Reference proteome</keyword>
<dbReference type="Gene3D" id="1.20.1600.10">
    <property type="entry name" value="Outer membrane efflux proteins (OEP)"/>
    <property type="match status" value="1"/>
</dbReference>
<dbReference type="PANTHER" id="PTHR30026">
    <property type="entry name" value="OUTER MEMBRANE PROTEIN TOLC"/>
    <property type="match status" value="1"/>
</dbReference>
<dbReference type="EMBL" id="JAENRR010000054">
    <property type="protein sequence ID" value="MBK3519134.1"/>
    <property type="molecule type" value="Genomic_DNA"/>
</dbReference>
<sequence length="500" mass="57148">MRQFIISLMLVSWCFQPKAQNLVTPPNKTIQLTLSETIQLATLQSITSFRNKNEYLSKYWRFRNYKAKQLPRLRLNTTPINYSRGAYANDNNVFEYRETINSNANISLNQRIIPTGTTVRVISSLSGLQNINRDDSGINRSTTLSSKPISVSIEQPLNGYNAFKWDSKLEPLEYKKAKRTFISDTELLSKRAVQYFFNTVGAHIDVAIAETNLANADTLYNIGKGRFQIGTVTQDELLDLELTYLNAKIAKTRATVELQRSRNLLNSFLGFEKDVIITPLIPDKIPSLKVKTIRALELAKENNPEILELERQVINANKNLAFKKSNSGISANLLANIGITKQSEEIKEVYQSPFDEGRGVSIRLSAPILDWGERKGDILMAKSDKQVTEAKVKQALIDFEQEVIMEVLQFNLQEDQVNISAKADTVALLGYDVTKQRFMIDKVDVIKLNAARNSQNSARRRYINSLSEFWQRYYTLRQITLFDFERNETLIKSLDYLLEN</sequence>
<evidence type="ECO:0000256" key="6">
    <source>
        <dbReference type="ARBA" id="ARBA00023136"/>
    </source>
</evidence>
<keyword evidence="6" id="KW-0472">Membrane</keyword>
<organism evidence="8 9">
    <name type="scientific">Carboxylicivirga marina</name>
    <dbReference type="NCBI Taxonomy" id="2800988"/>
    <lineage>
        <taxon>Bacteria</taxon>
        <taxon>Pseudomonadati</taxon>
        <taxon>Bacteroidota</taxon>
        <taxon>Bacteroidia</taxon>
        <taxon>Marinilabiliales</taxon>
        <taxon>Marinilabiliaceae</taxon>
        <taxon>Carboxylicivirga</taxon>
    </lineage>
</organism>
<keyword evidence="7" id="KW-0998">Cell outer membrane</keyword>
<evidence type="ECO:0000313" key="9">
    <source>
        <dbReference type="Proteomes" id="UP000605676"/>
    </source>
</evidence>
<evidence type="ECO:0000256" key="1">
    <source>
        <dbReference type="ARBA" id="ARBA00004442"/>
    </source>
</evidence>
<keyword evidence="3" id="KW-0813">Transport</keyword>
<dbReference type="Proteomes" id="UP000605676">
    <property type="component" value="Unassembled WGS sequence"/>
</dbReference>
<comment type="similarity">
    <text evidence="2">Belongs to the outer membrane factor (OMF) (TC 1.B.17) family.</text>
</comment>
<evidence type="ECO:0000313" key="8">
    <source>
        <dbReference type="EMBL" id="MBK3519134.1"/>
    </source>
</evidence>
<protein>
    <submittedName>
        <fullName evidence="8">TolC family protein</fullName>
    </submittedName>
</protein>
<dbReference type="PANTHER" id="PTHR30026:SF20">
    <property type="entry name" value="OUTER MEMBRANE PROTEIN TOLC"/>
    <property type="match status" value="1"/>
</dbReference>
<proteinExistence type="inferred from homology"/>
<evidence type="ECO:0000256" key="4">
    <source>
        <dbReference type="ARBA" id="ARBA00022452"/>
    </source>
</evidence>
<evidence type="ECO:0000256" key="3">
    <source>
        <dbReference type="ARBA" id="ARBA00022448"/>
    </source>
</evidence>
<comment type="subcellular location">
    <subcellularLocation>
        <location evidence="1">Cell outer membrane</location>
    </subcellularLocation>
</comment>
<evidence type="ECO:0000256" key="7">
    <source>
        <dbReference type="ARBA" id="ARBA00023237"/>
    </source>
</evidence>
<keyword evidence="5" id="KW-0812">Transmembrane</keyword>
<dbReference type="InterPro" id="IPR051906">
    <property type="entry name" value="TolC-like"/>
</dbReference>
<dbReference type="Pfam" id="PF02321">
    <property type="entry name" value="OEP"/>
    <property type="match status" value="1"/>
</dbReference>
<name>A0ABS1HN88_9BACT</name>
<evidence type="ECO:0000256" key="5">
    <source>
        <dbReference type="ARBA" id="ARBA00022692"/>
    </source>
</evidence>
<accession>A0ABS1HN88</accession>
<reference evidence="8 9" key="1">
    <citation type="submission" date="2021-01" db="EMBL/GenBank/DDBJ databases">
        <title>Carboxyliciviraga sp.nov., isolated from coastal sediments.</title>
        <authorList>
            <person name="Lu D."/>
            <person name="Zhang T."/>
        </authorList>
    </citation>
    <scope>NUCLEOTIDE SEQUENCE [LARGE SCALE GENOMIC DNA]</scope>
    <source>
        <strain evidence="8 9">N1Y132</strain>
    </source>
</reference>
<dbReference type="RefSeq" id="WP_200466355.1">
    <property type="nucleotide sequence ID" value="NZ_JAENRR010000054.1"/>
</dbReference>
<keyword evidence="4" id="KW-1134">Transmembrane beta strand</keyword>
<dbReference type="SUPFAM" id="SSF56954">
    <property type="entry name" value="Outer membrane efflux proteins (OEP)"/>
    <property type="match status" value="1"/>
</dbReference>
<evidence type="ECO:0000256" key="2">
    <source>
        <dbReference type="ARBA" id="ARBA00007613"/>
    </source>
</evidence>